<dbReference type="InterPro" id="IPR014146">
    <property type="entry name" value="LigD_ligase_dom"/>
</dbReference>
<dbReference type="PROSITE" id="PS50160">
    <property type="entry name" value="DNA_LIGASE_A3"/>
    <property type="match status" value="1"/>
</dbReference>
<evidence type="ECO:0000256" key="4">
    <source>
        <dbReference type="ARBA" id="ARBA00034003"/>
    </source>
</evidence>
<evidence type="ECO:0000256" key="1">
    <source>
        <dbReference type="ARBA" id="ARBA00007572"/>
    </source>
</evidence>
<feature type="domain" description="ATP-dependent DNA ligase family profile" evidence="6">
    <location>
        <begin position="106"/>
        <end position="233"/>
    </location>
</feature>
<dbReference type="InterPro" id="IPR012310">
    <property type="entry name" value="DNA_ligase_ATP-dep_cent"/>
</dbReference>
<dbReference type="PANTHER" id="PTHR45674:SF4">
    <property type="entry name" value="DNA LIGASE 1"/>
    <property type="match status" value="1"/>
</dbReference>
<dbReference type="EC" id="6.5.1.1" evidence="2"/>
<dbReference type="InterPro" id="IPR050191">
    <property type="entry name" value="ATP-dep_DNA_ligase"/>
</dbReference>
<dbReference type="Gene3D" id="3.30.1490.70">
    <property type="match status" value="1"/>
</dbReference>
<dbReference type="PANTHER" id="PTHR45674">
    <property type="entry name" value="DNA LIGASE 1/3 FAMILY MEMBER"/>
    <property type="match status" value="1"/>
</dbReference>
<dbReference type="Proteomes" id="UP001601444">
    <property type="component" value="Unassembled WGS sequence"/>
</dbReference>
<dbReference type="GO" id="GO:0016874">
    <property type="term" value="F:ligase activity"/>
    <property type="evidence" value="ECO:0007669"/>
    <property type="project" value="UniProtKB-KW"/>
</dbReference>
<evidence type="ECO:0000256" key="2">
    <source>
        <dbReference type="ARBA" id="ARBA00012727"/>
    </source>
</evidence>
<evidence type="ECO:0000313" key="8">
    <source>
        <dbReference type="Proteomes" id="UP001601444"/>
    </source>
</evidence>
<protein>
    <recommendedName>
        <fullName evidence="2">DNA ligase (ATP)</fullName>
        <ecNumber evidence="2">6.5.1.1</ecNumber>
    </recommendedName>
</protein>
<dbReference type="Gene3D" id="3.30.470.30">
    <property type="entry name" value="DNA ligase/mRNA capping enzyme"/>
    <property type="match status" value="1"/>
</dbReference>
<evidence type="ECO:0000259" key="6">
    <source>
        <dbReference type="PROSITE" id="PS50160"/>
    </source>
</evidence>
<dbReference type="Gene3D" id="2.40.50.140">
    <property type="entry name" value="Nucleic acid-binding proteins"/>
    <property type="match status" value="1"/>
</dbReference>
<evidence type="ECO:0000313" key="7">
    <source>
        <dbReference type="EMBL" id="MFF0547110.1"/>
    </source>
</evidence>
<feature type="region of interest" description="Disordered" evidence="5">
    <location>
        <begin position="306"/>
        <end position="325"/>
    </location>
</feature>
<dbReference type="SUPFAM" id="SSF50249">
    <property type="entry name" value="Nucleic acid-binding proteins"/>
    <property type="match status" value="1"/>
</dbReference>
<dbReference type="CDD" id="cd07971">
    <property type="entry name" value="OBF_DNA_ligase_LigD"/>
    <property type="match status" value="1"/>
</dbReference>
<name>A0ABW6PY91_9NOCA</name>
<dbReference type="NCBIfam" id="TIGR02779">
    <property type="entry name" value="NHEJ_ligase_lig"/>
    <property type="match status" value="1"/>
</dbReference>
<dbReference type="SUPFAM" id="SSF56091">
    <property type="entry name" value="DNA ligase/mRNA capping enzyme, catalytic domain"/>
    <property type="match status" value="1"/>
</dbReference>
<gene>
    <name evidence="7" type="primary">ligD</name>
    <name evidence="7" type="ORF">ACFYTF_30170</name>
</gene>
<evidence type="ECO:0000256" key="5">
    <source>
        <dbReference type="SAM" id="MobiDB-lite"/>
    </source>
</evidence>
<dbReference type="EMBL" id="JBIAMX010000032">
    <property type="protein sequence ID" value="MFF0547110.1"/>
    <property type="molecule type" value="Genomic_DNA"/>
</dbReference>
<comment type="similarity">
    <text evidence="1">Belongs to the ATP-dependent DNA ligase family.</text>
</comment>
<comment type="catalytic activity">
    <reaction evidence="4">
        <text>ATP + (deoxyribonucleotide)n-3'-hydroxyl + 5'-phospho-(deoxyribonucleotide)m = (deoxyribonucleotide)n+m + AMP + diphosphate.</text>
        <dbReference type="EC" id="6.5.1.1"/>
    </reaction>
</comment>
<sequence>MGSAVPAPMLATAGRPPVPPGDWAAEMKWDGVRALAHVATDGGVRLFSRNSRDVTGSYPEIAEALTAVAAGRELVLDGELVAPDATGAPSFARLQRRMHVLAPTPALIGQVRVDYMLFDLLGLDGRPLLRVPYRERRARLEGLGLDDGARVRVPPAWALADVGAGELMAQSAAAGLNGIVCKRWDSIYEAGRRSTAWIKTVLRTTTEAVIVGAVPGTGVNAATFGGLVLAAYTPQGRLRCLGGVGTGFSQATRRALRTQLDGIRRDTSPLDEPAPATIARTAWWVEPVLVADIEYREVSGDGLLRHPSFRGLRTDKTPPEVGLPS</sequence>
<keyword evidence="3 7" id="KW-0436">Ligase</keyword>
<comment type="caution">
    <text evidence="7">The sequence shown here is derived from an EMBL/GenBank/DDBJ whole genome shotgun (WGS) entry which is preliminary data.</text>
</comment>
<dbReference type="InterPro" id="IPR012340">
    <property type="entry name" value="NA-bd_OB-fold"/>
</dbReference>
<dbReference type="PROSITE" id="PS00697">
    <property type="entry name" value="DNA_LIGASE_A1"/>
    <property type="match status" value="1"/>
</dbReference>
<dbReference type="CDD" id="cd07906">
    <property type="entry name" value="Adenylation_DNA_ligase_LigD_LigC"/>
    <property type="match status" value="1"/>
</dbReference>
<dbReference type="InterPro" id="IPR016059">
    <property type="entry name" value="DNA_ligase_ATP-dep_CS"/>
</dbReference>
<dbReference type="InterPro" id="IPR012309">
    <property type="entry name" value="DNA_ligase_ATP-dep_C"/>
</dbReference>
<keyword evidence="8" id="KW-1185">Reference proteome</keyword>
<reference evidence="7 8" key="1">
    <citation type="submission" date="2024-10" db="EMBL/GenBank/DDBJ databases">
        <title>The Natural Products Discovery Center: Release of the First 8490 Sequenced Strains for Exploring Actinobacteria Biosynthetic Diversity.</title>
        <authorList>
            <person name="Kalkreuter E."/>
            <person name="Kautsar S.A."/>
            <person name="Yang D."/>
            <person name="Bader C.D."/>
            <person name="Teijaro C.N."/>
            <person name="Fluegel L."/>
            <person name="Davis C.M."/>
            <person name="Simpson J.R."/>
            <person name="Lauterbach L."/>
            <person name="Steele A.D."/>
            <person name="Gui C."/>
            <person name="Meng S."/>
            <person name="Li G."/>
            <person name="Viehrig K."/>
            <person name="Ye F."/>
            <person name="Su P."/>
            <person name="Kiefer A.F."/>
            <person name="Nichols A."/>
            <person name="Cepeda A.J."/>
            <person name="Yan W."/>
            <person name="Fan B."/>
            <person name="Jiang Y."/>
            <person name="Adhikari A."/>
            <person name="Zheng C.-J."/>
            <person name="Schuster L."/>
            <person name="Cowan T.M."/>
            <person name="Smanski M.J."/>
            <person name="Chevrette M.G."/>
            <person name="De Carvalho L.P.S."/>
            <person name="Shen B."/>
        </authorList>
    </citation>
    <scope>NUCLEOTIDE SEQUENCE [LARGE SCALE GENOMIC DNA]</scope>
    <source>
        <strain evidence="7 8">NPDC004045</strain>
    </source>
</reference>
<organism evidence="7 8">
    <name type="scientific">Nocardia thailandica</name>
    <dbReference type="NCBI Taxonomy" id="257275"/>
    <lineage>
        <taxon>Bacteria</taxon>
        <taxon>Bacillati</taxon>
        <taxon>Actinomycetota</taxon>
        <taxon>Actinomycetes</taxon>
        <taxon>Mycobacteriales</taxon>
        <taxon>Nocardiaceae</taxon>
        <taxon>Nocardia</taxon>
    </lineage>
</organism>
<accession>A0ABW6PY91</accession>
<dbReference type="Pfam" id="PF04679">
    <property type="entry name" value="DNA_ligase_A_C"/>
    <property type="match status" value="1"/>
</dbReference>
<dbReference type="Pfam" id="PF01068">
    <property type="entry name" value="DNA_ligase_A_M"/>
    <property type="match status" value="1"/>
</dbReference>
<evidence type="ECO:0000256" key="3">
    <source>
        <dbReference type="ARBA" id="ARBA00022598"/>
    </source>
</evidence>
<dbReference type="RefSeq" id="WP_387703261.1">
    <property type="nucleotide sequence ID" value="NZ_JBIAMX010000032.1"/>
</dbReference>
<proteinExistence type="inferred from homology"/>